<accession>A0ABR4XKR6</accession>
<keyword evidence="6" id="KW-0998">Cell outer membrane</keyword>
<dbReference type="Proteomes" id="UP000030101">
    <property type="component" value="Unassembled WGS sequence"/>
</dbReference>
<comment type="caution">
    <text evidence="8">The sequence shown here is derived from an EMBL/GenBank/DDBJ whole genome shotgun (WGS) entry which is preliminary data.</text>
</comment>
<protein>
    <recommendedName>
        <fullName evidence="10">Fimbrillin-A associated anchor protein Mfa1 and Mfa2</fullName>
    </recommendedName>
</protein>
<evidence type="ECO:0000256" key="6">
    <source>
        <dbReference type="ARBA" id="ARBA00023237"/>
    </source>
</evidence>
<dbReference type="InterPro" id="IPR014941">
    <property type="entry name" value="FimB/Mfa2/Mfa3"/>
</dbReference>
<keyword evidence="9" id="KW-1185">Reference proteome</keyword>
<reference evidence="8 9" key="1">
    <citation type="submission" date="2014-08" db="EMBL/GenBank/DDBJ databases">
        <title>Porphyromonas canoris strain:OH2762 Genome sequencing.</title>
        <authorList>
            <person name="Wallis C."/>
            <person name="Deusch O."/>
            <person name="O'Flynn C."/>
            <person name="Davis I."/>
            <person name="Jospin G."/>
            <person name="Darling A.E."/>
            <person name="Coil D.A."/>
            <person name="Alexiev A."/>
            <person name="Horsfall A."/>
            <person name="Kirkwood N."/>
            <person name="Harris S."/>
            <person name="Eisen J.A."/>
        </authorList>
    </citation>
    <scope>NUCLEOTIDE SEQUENCE [LARGE SCALE GENOMIC DNA]</scope>
    <source>
        <strain evidence="9">COT-108 OH2762</strain>
    </source>
</reference>
<gene>
    <name evidence="8" type="ORF">HQ43_07940</name>
</gene>
<evidence type="ECO:0000256" key="5">
    <source>
        <dbReference type="ARBA" id="ARBA00023139"/>
    </source>
</evidence>
<evidence type="ECO:0000256" key="7">
    <source>
        <dbReference type="ARBA" id="ARBA00023288"/>
    </source>
</evidence>
<comment type="subcellular location">
    <subcellularLocation>
        <location evidence="1">Cell outer membrane</location>
    </subcellularLocation>
</comment>
<proteinExistence type="inferred from homology"/>
<name>A0ABR4XKR6_9PORP</name>
<evidence type="ECO:0000256" key="2">
    <source>
        <dbReference type="ARBA" id="ARBA00007248"/>
    </source>
</evidence>
<evidence type="ECO:0008006" key="10">
    <source>
        <dbReference type="Google" id="ProtNLM"/>
    </source>
</evidence>
<sequence>MNRANTYRVERWFLFVLMMTLFSACIKEDLSDCPRPFQLTVQALDADGNDITASGAVKDVVMFVFDEKGLVMEAFKLTEEQVKKKQPMHVKIPFPGSKTLTCTAWGNLDESVEFPAMATVKQKQDLYVKLKSKQGIAGYPGELFSGSLDVPVEFGGLEPGKSHTVVIKHKVASVRIVARKLSPEVVSSVSFVLKESPDTYNSNGELTGGVVSYKPTFAFDGAGQWVTPIFNTFPNAGGKTYTLEMYWDGQLKKAFTHGTDGTPLVPQLGRLLNIIIDVDADLSVKVVVTPWGVVYQEVEY</sequence>
<evidence type="ECO:0000313" key="8">
    <source>
        <dbReference type="EMBL" id="KGN91972.1"/>
    </source>
</evidence>
<evidence type="ECO:0000256" key="3">
    <source>
        <dbReference type="ARBA" id="ARBA00022729"/>
    </source>
</evidence>
<keyword evidence="4" id="KW-0472">Membrane</keyword>
<evidence type="ECO:0000256" key="4">
    <source>
        <dbReference type="ARBA" id="ARBA00023136"/>
    </source>
</evidence>
<organism evidence="8 9">
    <name type="scientific">Porphyromonas canoris</name>
    <dbReference type="NCBI Taxonomy" id="36875"/>
    <lineage>
        <taxon>Bacteria</taxon>
        <taxon>Pseudomonadati</taxon>
        <taxon>Bacteroidota</taxon>
        <taxon>Bacteroidia</taxon>
        <taxon>Bacteroidales</taxon>
        <taxon>Porphyromonadaceae</taxon>
        <taxon>Porphyromonas</taxon>
    </lineage>
</organism>
<evidence type="ECO:0000313" key="9">
    <source>
        <dbReference type="Proteomes" id="UP000030101"/>
    </source>
</evidence>
<keyword evidence="5" id="KW-0564">Palmitate</keyword>
<comment type="similarity">
    <text evidence="2">Belongs to the bacteroidetes fimbrillin superfamily. FimB/Mfa2 family.</text>
</comment>
<dbReference type="EMBL" id="JQZV01000013">
    <property type="protein sequence ID" value="KGN91972.1"/>
    <property type="molecule type" value="Genomic_DNA"/>
</dbReference>
<keyword evidence="3" id="KW-0732">Signal</keyword>
<dbReference type="Gene3D" id="2.60.40.2100">
    <property type="match status" value="1"/>
</dbReference>
<dbReference type="Pfam" id="PF08842">
    <property type="entry name" value="Mfa2"/>
    <property type="match status" value="1"/>
</dbReference>
<dbReference type="RefSeq" id="WP_036791735.1">
    <property type="nucleotide sequence ID" value="NZ_JQZV01000013.1"/>
</dbReference>
<dbReference type="PROSITE" id="PS51257">
    <property type="entry name" value="PROKAR_LIPOPROTEIN"/>
    <property type="match status" value="1"/>
</dbReference>
<evidence type="ECO:0000256" key="1">
    <source>
        <dbReference type="ARBA" id="ARBA00004442"/>
    </source>
</evidence>
<keyword evidence="7" id="KW-0449">Lipoprotein</keyword>